<reference evidence="2" key="1">
    <citation type="submission" date="2024-06" db="EMBL/GenBank/DDBJ databases">
        <title>Draft Genome Sequence of Deinococcus sonorensis Type Strain KR-87, a Biofilm Producing Representative of the Genus Deinococcus.</title>
        <authorList>
            <person name="Boren L.S."/>
            <person name="Grosso R.A."/>
            <person name="Hugenberg-Cox A.N."/>
            <person name="Hill J.T.E."/>
            <person name="Albert C.M."/>
            <person name="Tuohy J.M."/>
        </authorList>
    </citation>
    <scope>NUCLEOTIDE SEQUENCE</scope>
    <source>
        <strain evidence="2">KR-87</strain>
    </source>
</reference>
<dbReference type="InterPro" id="IPR037523">
    <property type="entry name" value="VOC_core"/>
</dbReference>
<name>A0AAU7U9H9_9DEIO</name>
<evidence type="ECO:0000313" key="2">
    <source>
        <dbReference type="EMBL" id="XBV85040.1"/>
    </source>
</evidence>
<dbReference type="PROSITE" id="PS51819">
    <property type="entry name" value="VOC"/>
    <property type="match status" value="1"/>
</dbReference>
<dbReference type="RefSeq" id="WP_350243077.1">
    <property type="nucleotide sequence ID" value="NZ_CP158299.1"/>
</dbReference>
<dbReference type="Pfam" id="PF00903">
    <property type="entry name" value="Glyoxalase"/>
    <property type="match status" value="1"/>
</dbReference>
<proteinExistence type="predicted"/>
<dbReference type="SUPFAM" id="SSF54593">
    <property type="entry name" value="Glyoxalase/Bleomycin resistance protein/Dihydroxybiphenyl dioxygenase"/>
    <property type="match status" value="1"/>
</dbReference>
<sequence length="118" mass="12546">MSLQNITLLVADVERSRRFYQEAFGLSESGRSAPGMALLNAGGVTLLLQPAGASAAPVTPGGVELGFAVPDIAQARERLARLGVWVGEGQRMGWGEGFDARDPDGHALTVYHQFGDHR</sequence>
<organism evidence="2">
    <name type="scientific">Deinococcus sonorensis KR-87</name>
    <dbReference type="NCBI Taxonomy" id="694439"/>
    <lineage>
        <taxon>Bacteria</taxon>
        <taxon>Thermotogati</taxon>
        <taxon>Deinococcota</taxon>
        <taxon>Deinococci</taxon>
        <taxon>Deinococcales</taxon>
        <taxon>Deinococcaceae</taxon>
        <taxon>Deinococcus</taxon>
    </lineage>
</organism>
<dbReference type="InterPro" id="IPR004360">
    <property type="entry name" value="Glyas_Fos-R_dOase_dom"/>
</dbReference>
<feature type="domain" description="VOC" evidence="1">
    <location>
        <begin position="2"/>
        <end position="113"/>
    </location>
</feature>
<protein>
    <submittedName>
        <fullName evidence="2">VOC family protein</fullName>
    </submittedName>
</protein>
<evidence type="ECO:0000259" key="1">
    <source>
        <dbReference type="PROSITE" id="PS51819"/>
    </source>
</evidence>
<dbReference type="AlphaFoldDB" id="A0AAU7U9H9"/>
<dbReference type="EMBL" id="CP158299">
    <property type="protein sequence ID" value="XBV85040.1"/>
    <property type="molecule type" value="Genomic_DNA"/>
</dbReference>
<dbReference type="Gene3D" id="3.10.180.10">
    <property type="entry name" value="2,3-Dihydroxybiphenyl 1,2-Dioxygenase, domain 1"/>
    <property type="match status" value="1"/>
</dbReference>
<dbReference type="InterPro" id="IPR029068">
    <property type="entry name" value="Glyas_Bleomycin-R_OHBP_Dase"/>
</dbReference>
<dbReference type="KEGG" id="dsc:ABOD76_16565"/>
<gene>
    <name evidence="2" type="ORF">ABOD76_16565</name>
</gene>
<dbReference type="CDD" id="cd06587">
    <property type="entry name" value="VOC"/>
    <property type="match status" value="1"/>
</dbReference>
<accession>A0AAU7U9H9</accession>